<feature type="region of interest" description="Disordered" evidence="2">
    <location>
        <begin position="77"/>
        <end position="107"/>
    </location>
</feature>
<accession>A0A6J5NN26</accession>
<reference evidence="3" key="1">
    <citation type="submission" date="2020-04" db="EMBL/GenBank/DDBJ databases">
        <authorList>
            <person name="Chiriac C."/>
            <person name="Salcher M."/>
            <person name="Ghai R."/>
            <person name="Kavagutti S V."/>
        </authorList>
    </citation>
    <scope>NUCLEOTIDE SEQUENCE</scope>
</reference>
<sequence>MIYKDTAFTQNSKKIISLQIDLEKVNKELTDLRLSHDKLSVELEERIAEVKALRKAISLMEEAKVTEEVPPVEEVLAEPTMELQEVSDEQDLLLDEAKPKRGRSKKQ</sequence>
<protein>
    <submittedName>
        <fullName evidence="3">Uncharacterized protein</fullName>
    </submittedName>
</protein>
<evidence type="ECO:0000256" key="2">
    <source>
        <dbReference type="SAM" id="MobiDB-lite"/>
    </source>
</evidence>
<evidence type="ECO:0000256" key="1">
    <source>
        <dbReference type="SAM" id="Coils"/>
    </source>
</evidence>
<name>A0A6J5NN26_9CAUD</name>
<feature type="compositionally biased region" description="Acidic residues" evidence="2">
    <location>
        <begin position="85"/>
        <end position="94"/>
    </location>
</feature>
<keyword evidence="1" id="KW-0175">Coiled coil</keyword>
<gene>
    <name evidence="3" type="ORF">UFOVP724_140</name>
</gene>
<feature type="coiled-coil region" evidence="1">
    <location>
        <begin position="15"/>
        <end position="42"/>
    </location>
</feature>
<proteinExistence type="predicted"/>
<dbReference type="EMBL" id="LR796696">
    <property type="protein sequence ID" value="CAB4160297.1"/>
    <property type="molecule type" value="Genomic_DNA"/>
</dbReference>
<evidence type="ECO:0000313" key="3">
    <source>
        <dbReference type="EMBL" id="CAB4160297.1"/>
    </source>
</evidence>
<organism evidence="3">
    <name type="scientific">uncultured Caudovirales phage</name>
    <dbReference type="NCBI Taxonomy" id="2100421"/>
    <lineage>
        <taxon>Viruses</taxon>
        <taxon>Duplodnaviria</taxon>
        <taxon>Heunggongvirae</taxon>
        <taxon>Uroviricota</taxon>
        <taxon>Caudoviricetes</taxon>
        <taxon>Peduoviridae</taxon>
        <taxon>Maltschvirus</taxon>
        <taxon>Maltschvirus maltsch</taxon>
    </lineage>
</organism>